<evidence type="ECO:0000313" key="3">
    <source>
        <dbReference type="Proteomes" id="UP000223296"/>
    </source>
</evidence>
<accession>A0AA44UAA7</accession>
<dbReference type="EMBL" id="AVBE01000002">
    <property type="protein sequence ID" value="PHJ36212.1"/>
    <property type="molecule type" value="Genomic_DNA"/>
</dbReference>
<name>A0AA44UAA7_NEIGO</name>
<sequence>MKGFFATALHEGGFYLPPEMARRCVFLCNLLFINWFVVAIFVCS</sequence>
<evidence type="ECO:0000313" key="2">
    <source>
        <dbReference type="EMBL" id="PHJ36212.1"/>
    </source>
</evidence>
<comment type="caution">
    <text evidence="2">The sequence shown here is derived from an EMBL/GenBank/DDBJ whole genome shotgun (WGS) entry which is preliminary data.</text>
</comment>
<feature type="transmembrane region" description="Helical" evidence="1">
    <location>
        <begin position="20"/>
        <end position="43"/>
    </location>
</feature>
<dbReference type="Proteomes" id="UP000223296">
    <property type="component" value="Unassembled WGS sequence"/>
</dbReference>
<gene>
    <name evidence="2" type="ORF">N776_06055</name>
</gene>
<reference evidence="2 3" key="1">
    <citation type="submission" date="2013-08" db="EMBL/GenBank/DDBJ databases">
        <authorList>
            <person name="Trees D."/>
        </authorList>
    </citation>
    <scope>NUCLEOTIDE SEQUENCE [LARGE SCALE GENOMIC DNA]</scope>
    <source>
        <strain evidence="2 3">3502</strain>
    </source>
</reference>
<proteinExistence type="predicted"/>
<organism evidence="2 3">
    <name type="scientific">Neisseria gonorrhoeae 3502</name>
    <dbReference type="NCBI Taxonomy" id="1193404"/>
    <lineage>
        <taxon>Bacteria</taxon>
        <taxon>Pseudomonadati</taxon>
        <taxon>Pseudomonadota</taxon>
        <taxon>Betaproteobacteria</taxon>
        <taxon>Neisseriales</taxon>
        <taxon>Neisseriaceae</taxon>
        <taxon>Neisseria</taxon>
    </lineage>
</organism>
<keyword evidence="1" id="KW-1133">Transmembrane helix</keyword>
<protein>
    <submittedName>
        <fullName evidence="2">Uncharacterized protein</fullName>
    </submittedName>
</protein>
<keyword evidence="1" id="KW-0472">Membrane</keyword>
<dbReference type="AlphaFoldDB" id="A0AA44UAA7"/>
<keyword evidence="1" id="KW-0812">Transmembrane</keyword>
<evidence type="ECO:0000256" key="1">
    <source>
        <dbReference type="SAM" id="Phobius"/>
    </source>
</evidence>